<proteinExistence type="predicted"/>
<gene>
    <name evidence="1" type="ORF">CTA1_4325</name>
</gene>
<accession>A0A4V6DH21</accession>
<dbReference type="STRING" id="1306861.A0A4V6DH21"/>
<dbReference type="AlphaFoldDB" id="A0A4V6DH21"/>
<dbReference type="Proteomes" id="UP000310108">
    <property type="component" value="Unassembled WGS sequence"/>
</dbReference>
<evidence type="ECO:0000313" key="1">
    <source>
        <dbReference type="EMBL" id="TKW53536.1"/>
    </source>
</evidence>
<name>A0A4V6DH21_9PEZI</name>
<reference evidence="1 2" key="1">
    <citation type="journal article" date="2019" name="PLoS ONE">
        <title>Comparative genome analysis indicates high evolutionary potential of pathogenicity genes in Colletotrichum tanaceti.</title>
        <authorList>
            <person name="Lelwala R.V."/>
            <person name="Korhonen P.K."/>
            <person name="Young N.D."/>
            <person name="Scott J.B."/>
            <person name="Ades P.A."/>
            <person name="Gasser R.B."/>
            <person name="Taylor P.W.J."/>
        </authorList>
    </citation>
    <scope>NUCLEOTIDE SEQUENCE [LARGE SCALE GENOMIC DNA]</scope>
    <source>
        <strain evidence="1">BRIP57314</strain>
    </source>
</reference>
<sequence>MRNFWRCLIPRHHHTVSPVANMGLGQQASAEMDVDEPVAAHPTLNNVDFGLQIGVEEILGDVDPDVSLEFLKKADAHAGKPPPTRAPRESLVSTHNGYVEQQQKSEQQNAPRMVKKVVLALAYPPSVKPVSELSP</sequence>
<protein>
    <submittedName>
        <fullName evidence="1">Uncharacterized protein</fullName>
    </submittedName>
</protein>
<comment type="caution">
    <text evidence="1">The sequence shown here is derived from an EMBL/GenBank/DDBJ whole genome shotgun (WGS) entry which is preliminary data.</text>
</comment>
<dbReference type="EMBL" id="PJEX01000182">
    <property type="protein sequence ID" value="TKW53536.1"/>
    <property type="molecule type" value="Genomic_DNA"/>
</dbReference>
<keyword evidence="2" id="KW-1185">Reference proteome</keyword>
<organism evidence="1 2">
    <name type="scientific">Colletotrichum tanaceti</name>
    <dbReference type="NCBI Taxonomy" id="1306861"/>
    <lineage>
        <taxon>Eukaryota</taxon>
        <taxon>Fungi</taxon>
        <taxon>Dikarya</taxon>
        <taxon>Ascomycota</taxon>
        <taxon>Pezizomycotina</taxon>
        <taxon>Sordariomycetes</taxon>
        <taxon>Hypocreomycetidae</taxon>
        <taxon>Glomerellales</taxon>
        <taxon>Glomerellaceae</taxon>
        <taxon>Colletotrichum</taxon>
        <taxon>Colletotrichum destructivum species complex</taxon>
    </lineage>
</organism>
<evidence type="ECO:0000313" key="2">
    <source>
        <dbReference type="Proteomes" id="UP000310108"/>
    </source>
</evidence>
<feature type="non-terminal residue" evidence="1">
    <location>
        <position position="135"/>
    </location>
</feature>